<reference evidence="4" key="1">
    <citation type="submission" date="2016-02" db="EMBL/GenBank/DDBJ databases">
        <title>Draft genome sequence of Microdochium bolleyi, a fungal endophyte of beachgrass.</title>
        <authorList>
            <consortium name="DOE Joint Genome Institute"/>
            <person name="David A.S."/>
            <person name="May G."/>
            <person name="Haridas S."/>
            <person name="Lim J."/>
            <person name="Wang M."/>
            <person name="Labutti K."/>
            <person name="Lipzen A."/>
            <person name="Barry K."/>
            <person name="Grigoriev I.V."/>
        </authorList>
    </citation>
    <scope>NUCLEOTIDE SEQUENCE [LARGE SCALE GENOMIC DNA]</scope>
    <source>
        <strain evidence="4">J235TASD1</strain>
    </source>
</reference>
<dbReference type="InParanoid" id="A0A136JA00"/>
<evidence type="ECO:0000313" key="4">
    <source>
        <dbReference type="Proteomes" id="UP000070501"/>
    </source>
</evidence>
<evidence type="ECO:0000256" key="1">
    <source>
        <dbReference type="ARBA" id="ARBA00006484"/>
    </source>
</evidence>
<name>A0A136JA00_9PEZI</name>
<sequence length="305" mass="33687">MSKPWVFISPSSRGIGLAVTRHLLRNTTLPILATTRSHDTSAAKESLLDSLKHHHHQQQQGQHHDGAHQDASSRLHVLQLDVTDEASIQAASERAAALFPPKTHHLHVGLALPGILHPEKSTRQVDYAAAVDTFKVNTLGPLMLLKWFGDFLPRKATDMSAAAAAVGDTSPVRDEERAEEDGLPLPLQLPPHATFLLMSARVGSTSDNRLGGWYTYRASKAGVNSIARTYDNHLRARSGAKAMAVAYHPGTVRTEFSREFWANVREEKLFSPEFAAAKLVEVLCGRHVDRDRGRCWDWKGEEVVP</sequence>
<dbReference type="AlphaFoldDB" id="A0A136JA00"/>
<dbReference type="GO" id="GO:0005737">
    <property type="term" value="C:cytoplasm"/>
    <property type="evidence" value="ECO:0007669"/>
    <property type="project" value="TreeGrafter"/>
</dbReference>
<dbReference type="PANTHER" id="PTHR43544:SF12">
    <property type="entry name" value="NAD(P)-BINDING ROSSMANN-FOLD SUPERFAMILY PROTEIN"/>
    <property type="match status" value="1"/>
</dbReference>
<keyword evidence="4" id="KW-1185">Reference proteome</keyword>
<dbReference type="OrthoDB" id="5296at2759"/>
<dbReference type="Proteomes" id="UP000070501">
    <property type="component" value="Unassembled WGS sequence"/>
</dbReference>
<accession>A0A136JA00</accession>
<dbReference type="EMBL" id="KQ964247">
    <property type="protein sequence ID" value="KXJ93972.1"/>
    <property type="molecule type" value="Genomic_DNA"/>
</dbReference>
<gene>
    <name evidence="3" type="ORF">Micbo1qcDRAFT_172841</name>
</gene>
<protein>
    <recommendedName>
        <fullName evidence="5">NAD(P)-binding protein</fullName>
    </recommendedName>
</protein>
<dbReference type="InterPro" id="IPR051468">
    <property type="entry name" value="Fungal_SecMetab_SDRs"/>
</dbReference>
<evidence type="ECO:0000313" key="3">
    <source>
        <dbReference type="EMBL" id="KXJ93972.1"/>
    </source>
</evidence>
<organism evidence="3 4">
    <name type="scientific">Microdochium bolleyi</name>
    <dbReference type="NCBI Taxonomy" id="196109"/>
    <lineage>
        <taxon>Eukaryota</taxon>
        <taxon>Fungi</taxon>
        <taxon>Dikarya</taxon>
        <taxon>Ascomycota</taxon>
        <taxon>Pezizomycotina</taxon>
        <taxon>Sordariomycetes</taxon>
        <taxon>Xylariomycetidae</taxon>
        <taxon>Xylariales</taxon>
        <taxon>Microdochiaceae</taxon>
        <taxon>Microdochium</taxon>
    </lineage>
</organism>
<feature type="compositionally biased region" description="Basic and acidic residues" evidence="2">
    <location>
        <begin position="62"/>
        <end position="71"/>
    </location>
</feature>
<dbReference type="SUPFAM" id="SSF51735">
    <property type="entry name" value="NAD(P)-binding Rossmann-fold domains"/>
    <property type="match status" value="1"/>
</dbReference>
<dbReference type="GO" id="GO:0016491">
    <property type="term" value="F:oxidoreductase activity"/>
    <property type="evidence" value="ECO:0007669"/>
    <property type="project" value="TreeGrafter"/>
</dbReference>
<evidence type="ECO:0000256" key="2">
    <source>
        <dbReference type="SAM" id="MobiDB-lite"/>
    </source>
</evidence>
<feature type="region of interest" description="Disordered" evidence="2">
    <location>
        <begin position="51"/>
        <end position="71"/>
    </location>
</feature>
<proteinExistence type="inferred from homology"/>
<evidence type="ECO:0008006" key="5">
    <source>
        <dbReference type="Google" id="ProtNLM"/>
    </source>
</evidence>
<comment type="similarity">
    <text evidence="1">Belongs to the short-chain dehydrogenases/reductases (SDR) family.</text>
</comment>
<dbReference type="PANTHER" id="PTHR43544">
    <property type="entry name" value="SHORT-CHAIN DEHYDROGENASE/REDUCTASE"/>
    <property type="match status" value="1"/>
</dbReference>
<dbReference type="InterPro" id="IPR036291">
    <property type="entry name" value="NAD(P)-bd_dom_sf"/>
</dbReference>
<dbReference type="Gene3D" id="3.40.50.720">
    <property type="entry name" value="NAD(P)-binding Rossmann-like Domain"/>
    <property type="match status" value="1"/>
</dbReference>